<dbReference type="SUPFAM" id="SSF49299">
    <property type="entry name" value="PKD domain"/>
    <property type="match status" value="1"/>
</dbReference>
<gene>
    <name evidence="2" type="ORF">A3C70_00075</name>
</gene>
<feature type="signal peptide" evidence="1">
    <location>
        <begin position="1"/>
        <end position="19"/>
    </location>
</feature>
<dbReference type="InterPro" id="IPR035986">
    <property type="entry name" value="PKD_dom_sf"/>
</dbReference>
<dbReference type="Proteomes" id="UP000178175">
    <property type="component" value="Unassembled WGS sequence"/>
</dbReference>
<accession>A0A1G2TFL7</accession>
<organism evidence="2 3">
    <name type="scientific">Candidatus Zambryskibacteria bacterium RIFCSPHIGHO2_02_FULL_43_14</name>
    <dbReference type="NCBI Taxonomy" id="1802748"/>
    <lineage>
        <taxon>Bacteria</taxon>
        <taxon>Candidatus Zambryskiibacteriota</taxon>
    </lineage>
</organism>
<keyword evidence="1" id="KW-0732">Signal</keyword>
<evidence type="ECO:0000313" key="2">
    <source>
        <dbReference type="EMBL" id="OHA95848.1"/>
    </source>
</evidence>
<name>A0A1G2TFL7_9BACT</name>
<evidence type="ECO:0008006" key="4">
    <source>
        <dbReference type="Google" id="ProtNLM"/>
    </source>
</evidence>
<dbReference type="CDD" id="cd00146">
    <property type="entry name" value="PKD"/>
    <property type="match status" value="1"/>
</dbReference>
<reference evidence="2 3" key="1">
    <citation type="journal article" date="2016" name="Nat. Commun.">
        <title>Thousands of microbial genomes shed light on interconnected biogeochemical processes in an aquifer system.</title>
        <authorList>
            <person name="Anantharaman K."/>
            <person name="Brown C.T."/>
            <person name="Hug L.A."/>
            <person name="Sharon I."/>
            <person name="Castelle C.J."/>
            <person name="Probst A.J."/>
            <person name="Thomas B.C."/>
            <person name="Singh A."/>
            <person name="Wilkins M.J."/>
            <person name="Karaoz U."/>
            <person name="Brodie E.L."/>
            <person name="Williams K.H."/>
            <person name="Hubbard S.S."/>
            <person name="Banfield J.F."/>
        </authorList>
    </citation>
    <scope>NUCLEOTIDE SEQUENCE [LARGE SCALE GENOMIC DNA]</scope>
</reference>
<protein>
    <recommendedName>
        <fullName evidence="4">PKD domain-containing protein</fullName>
    </recommendedName>
</protein>
<evidence type="ECO:0000256" key="1">
    <source>
        <dbReference type="SAM" id="SignalP"/>
    </source>
</evidence>
<evidence type="ECO:0000313" key="3">
    <source>
        <dbReference type="Proteomes" id="UP000178175"/>
    </source>
</evidence>
<proteinExistence type="predicted"/>
<dbReference type="AlphaFoldDB" id="A0A1G2TFL7"/>
<sequence length="888" mass="95160">MKHLLKIILVVICVIGVYAMPTDAEATTKQVFYSVGQNTNDHKTGTPLNISIANGVATFSVAQTAANMGVGDRVTYKGNQKVFISGKISQTQWNVVTVNGDIPPDATDEIVNSIRHEFDSLDNAMSIYKGNQSSDANHLGTLDLVAGNYILNIPLYYDTGPEYFNGGGIYAGILINYFNTGPNNYIKIYTPTNTTSEVNSSQRHDGKWNDQKYSLIFSPDNNSTAAIRTYIPYVKVDGLQIKIISSNDDNKGIEASYIASGWVEFSNNIITGQILNFVTGIHVGYTNTYVLAKIWNNLVYDLRGTNYGSSFGIIYGSVSGVVYLYNNTVINIPYGISNHSSEANIVAKNNIVQDASSGYDGAGYRGNFDLSSSNNISNQNDAPGSNPQNNTTVSFVNKAGKDFHLSPSDTKALDKGINLISDPNIPISSDFEGNSRPSGVAWDIGADELFAAQGNIVISATLDGEPWPISGNDTVAYTLSGPSGDISNSFVPFTYNNVTADESYTLAYFSGGPAGAILHSISPILPVSSQFLPSGTSISFNLNFVSGSNLCPLTPQSKRTIISFEPYQEISSPALAPHMGGPFLFSTPLPAGEYDITLVSYDHHMGAGGSGYQHQPNEKFYLKLLDQDSDIIVSTDSTPDISDDQDYVTALVNTNLQIANDVYSTEMWHGAYIDNSDYNGLYPICAAFDESFDYSLSDSGTSNVIKTDSDTFAQNTITKTLVSGAARNISLSVSGAPPGVTTSISGQDCNLTCTSVITFTVSPSTNVGTYPIIVTGYPLDKSTEFDLVVLGDPLIVSCVASPTTVFLGETVTLTADVSGGVTPYIYSWAGTDIPTGPSPDTNPFSISYNTIGQKSVSVTVTDSSSPPFQTTCPEITVRANIDPQYEEF</sequence>
<feature type="chain" id="PRO_5009584554" description="PKD domain-containing protein" evidence="1">
    <location>
        <begin position="20"/>
        <end position="888"/>
    </location>
</feature>
<dbReference type="EMBL" id="MHVR01000015">
    <property type="protein sequence ID" value="OHA95848.1"/>
    <property type="molecule type" value="Genomic_DNA"/>
</dbReference>
<comment type="caution">
    <text evidence="2">The sequence shown here is derived from an EMBL/GenBank/DDBJ whole genome shotgun (WGS) entry which is preliminary data.</text>
</comment>